<dbReference type="GeneID" id="54992435"/>
<protein>
    <submittedName>
        <fullName evidence="1">Uncharacterized protein</fullName>
    </submittedName>
</protein>
<sequence>MNAKHVDLHNPMAADVLEEFAAEWAERARKAQEAIDALTSGARKSRAPRLERRRIGKADRMTLVRRDGDEARLLYGPEAKEVTVNFTTAEWDMITQVVFAQHGLTPITPLSITESTDQEGTV</sequence>
<dbReference type="EMBL" id="MH155873">
    <property type="protein sequence ID" value="AWN05553.1"/>
    <property type="molecule type" value="Genomic_DNA"/>
</dbReference>
<dbReference type="Proteomes" id="UP000246726">
    <property type="component" value="Segment"/>
</dbReference>
<keyword evidence="2" id="KW-1185">Reference proteome</keyword>
<evidence type="ECO:0000313" key="1">
    <source>
        <dbReference type="EMBL" id="AWN05553.1"/>
    </source>
</evidence>
<evidence type="ECO:0000313" key="2">
    <source>
        <dbReference type="Proteomes" id="UP000246726"/>
    </source>
</evidence>
<organism evidence="1 2">
    <name type="scientific">Microbacterium phage Paschalis</name>
    <dbReference type="NCBI Taxonomy" id="2992928"/>
    <lineage>
        <taxon>Viruses</taxon>
        <taxon>Duplodnaviria</taxon>
        <taxon>Heunggongvirae</taxon>
        <taxon>Uroviricota</taxon>
        <taxon>Caudoviricetes</taxon>
        <taxon>Hodgkinviridae</taxon>
        <taxon>Quhwahvirus</taxon>
        <taxon>Quhwahvirus paschalis</taxon>
    </lineage>
</organism>
<reference evidence="1 2" key="1">
    <citation type="submission" date="2018-04" db="EMBL/GenBank/DDBJ databases">
        <authorList>
            <person name="Paschalis M.I."/>
            <person name="Cheong D.K."/>
            <person name="Petit-Frere T."/>
            <person name="Stoner K.N."/>
            <person name="Veracka M."/>
            <person name="Ewers R.M."/>
            <person name="Maciver D.B."/>
            <person name="Santiago X."/>
            <person name="Nichols C.D."/>
            <person name="Scaff D.S."/>
            <person name="Osorio S.M."/>
            <person name="Mercado F.J."/>
            <person name="Tamondong K.G."/>
            <person name="Lee J."/>
            <person name="Nicholson R.L."/>
            <person name="Antonucci M.K."/>
            <person name="Anger G.K."/>
            <person name="Washington J.M."/>
            <person name="Garlena R.A."/>
            <person name="Russell D.A."/>
            <person name="Pope W.H."/>
            <person name="Jacobs-Sera D."/>
            <person name="Hendrix R.W."/>
            <person name="Hatfull G.F."/>
        </authorList>
    </citation>
    <scope>NUCLEOTIDE SEQUENCE [LARGE SCALE GENOMIC DNA]</scope>
</reference>
<proteinExistence type="predicted"/>
<gene>
    <name evidence="1" type="primary">60</name>
    <name evidence="1" type="ORF">SEA_PASCHALIS_60</name>
</gene>
<accession>A0A2U8UPM5</accession>
<dbReference type="RefSeq" id="YP_009801908.1">
    <property type="nucleotide sequence ID" value="NC_047976.1"/>
</dbReference>
<name>A0A2U8UPM5_9CAUD</name>